<accession>A0A438EZD1</accession>
<evidence type="ECO:0000313" key="2">
    <source>
        <dbReference type="EMBL" id="RVW53046.1"/>
    </source>
</evidence>
<reference evidence="2 3" key="1">
    <citation type="journal article" date="2018" name="PLoS Genet.">
        <title>Population sequencing reveals clonal diversity and ancestral inbreeding in the grapevine cultivar Chardonnay.</title>
        <authorList>
            <person name="Roach M.J."/>
            <person name="Johnson D.L."/>
            <person name="Bohlmann J."/>
            <person name="van Vuuren H.J."/>
            <person name="Jones S.J."/>
            <person name="Pretorius I.S."/>
            <person name="Schmidt S.A."/>
            <person name="Borneman A.R."/>
        </authorList>
    </citation>
    <scope>NUCLEOTIDE SEQUENCE [LARGE SCALE GENOMIC DNA]</scope>
    <source>
        <strain evidence="3">cv. Chardonnay</strain>
        <tissue evidence="2">Leaf</tissue>
    </source>
</reference>
<organism evidence="2 3">
    <name type="scientific">Vitis vinifera</name>
    <name type="common">Grape</name>
    <dbReference type="NCBI Taxonomy" id="29760"/>
    <lineage>
        <taxon>Eukaryota</taxon>
        <taxon>Viridiplantae</taxon>
        <taxon>Streptophyta</taxon>
        <taxon>Embryophyta</taxon>
        <taxon>Tracheophyta</taxon>
        <taxon>Spermatophyta</taxon>
        <taxon>Magnoliopsida</taxon>
        <taxon>eudicotyledons</taxon>
        <taxon>Gunneridae</taxon>
        <taxon>Pentapetalae</taxon>
        <taxon>rosids</taxon>
        <taxon>Vitales</taxon>
        <taxon>Vitaceae</taxon>
        <taxon>Viteae</taxon>
        <taxon>Vitis</taxon>
    </lineage>
</organism>
<dbReference type="Proteomes" id="UP000288805">
    <property type="component" value="Unassembled WGS sequence"/>
</dbReference>
<dbReference type="SUPFAM" id="SSF56672">
    <property type="entry name" value="DNA/RNA polymerases"/>
    <property type="match status" value="1"/>
</dbReference>
<comment type="caution">
    <text evidence="2">The sequence shown here is derived from an EMBL/GenBank/DDBJ whole genome shotgun (WGS) entry which is preliminary data.</text>
</comment>
<evidence type="ECO:0000313" key="3">
    <source>
        <dbReference type="Proteomes" id="UP000288805"/>
    </source>
</evidence>
<name>A0A438EZD1_VITVI</name>
<gene>
    <name evidence="2" type="ORF">CK203_072619</name>
</gene>
<dbReference type="InterPro" id="IPR043502">
    <property type="entry name" value="DNA/RNA_pol_sf"/>
</dbReference>
<protein>
    <recommendedName>
        <fullName evidence="1">Reverse transcriptase/retrotransposon-derived protein RNase H-like domain-containing protein</fullName>
    </recommendedName>
</protein>
<feature type="domain" description="Reverse transcriptase/retrotransposon-derived protein RNase H-like" evidence="1">
    <location>
        <begin position="289"/>
        <end position="337"/>
    </location>
</feature>
<dbReference type="EMBL" id="QGNW01001159">
    <property type="protein sequence ID" value="RVW53046.1"/>
    <property type="molecule type" value="Genomic_DNA"/>
</dbReference>
<proteinExistence type="predicted"/>
<dbReference type="Pfam" id="PF17919">
    <property type="entry name" value="RT_RNaseH_2"/>
    <property type="match status" value="1"/>
</dbReference>
<dbReference type="AlphaFoldDB" id="A0A438EZD1"/>
<sequence>MSLMTLYFPNEIDEHGTFAKIEDIVDGVIPHDEYVDEMFAMNDVIVVDDLFDGPIGLVEEVSNFVDSPLSFDVLSGFVSHHDDIFDIDDEIAQYDSDDDLSYASDSDPIDQKVSPTIEDTEVVDFGTVDQPRELRIRSDLSTNERDNLIQLLRSYLDSFAWSYEDMSGFDLSMVKEEIQKQLSMGFLSVVEYSKWLANVVHVPKRMAIMSFDVVLYGRIFRVQSDSDGSRGPGEDVLHYRVRLRLNPKKCTFGVTSRKFLRYMVSERGIEVDPDKIRVILDMFALRTERECQRAFEKIREYLLSSLILAPHTPSRPLLLHLSVSDVASGCMLAQLND</sequence>
<evidence type="ECO:0000259" key="1">
    <source>
        <dbReference type="Pfam" id="PF17919"/>
    </source>
</evidence>
<dbReference type="Gene3D" id="3.30.70.270">
    <property type="match status" value="1"/>
</dbReference>
<dbReference type="InterPro" id="IPR041577">
    <property type="entry name" value="RT_RNaseH_2"/>
</dbReference>
<dbReference type="InterPro" id="IPR043128">
    <property type="entry name" value="Rev_trsase/Diguanyl_cyclase"/>
</dbReference>